<dbReference type="Pfam" id="PF06742">
    <property type="entry name" value="DUF1214"/>
    <property type="match status" value="1"/>
</dbReference>
<evidence type="ECO:0000313" key="5">
    <source>
        <dbReference type="Proteomes" id="UP000054851"/>
    </source>
</evidence>
<dbReference type="PANTHER" id="PTHR36509">
    <property type="entry name" value="BLL3101 PROTEIN"/>
    <property type="match status" value="1"/>
</dbReference>
<feature type="domain" description="DUF1254" evidence="3">
    <location>
        <begin position="66"/>
        <end position="123"/>
    </location>
</feature>
<keyword evidence="1" id="KW-0732">Signal</keyword>
<dbReference type="InterPro" id="IPR010679">
    <property type="entry name" value="DUF1254"/>
</dbReference>
<name>A0A158CV47_9BURK</name>
<dbReference type="Gene3D" id="2.60.40.1610">
    <property type="entry name" value="Domain of unknown function DUF1254"/>
    <property type="match status" value="1"/>
</dbReference>
<reference evidence="4" key="1">
    <citation type="submission" date="2016-01" db="EMBL/GenBank/DDBJ databases">
        <authorList>
            <person name="Peeters C."/>
        </authorList>
    </citation>
    <scope>NUCLEOTIDE SEQUENCE</scope>
    <source>
        <strain evidence="4">LMG 29322</strain>
    </source>
</reference>
<evidence type="ECO:0000313" key="4">
    <source>
        <dbReference type="EMBL" id="SAK86225.1"/>
    </source>
</evidence>
<protein>
    <recommendedName>
        <fullName evidence="6">Carboxylesterase</fullName>
    </recommendedName>
</protein>
<gene>
    <name evidence="4" type="ORF">AWB79_06035</name>
</gene>
<dbReference type="PANTHER" id="PTHR36509:SF2">
    <property type="entry name" value="BLL3101 PROTEIN"/>
    <property type="match status" value="1"/>
</dbReference>
<dbReference type="Pfam" id="PF06863">
    <property type="entry name" value="DUF1254"/>
    <property type="match status" value="1"/>
</dbReference>
<feature type="domain" description="DUF1214" evidence="2">
    <location>
        <begin position="249"/>
        <end position="333"/>
    </location>
</feature>
<proteinExistence type="predicted"/>
<keyword evidence="5" id="KW-1185">Reference proteome</keyword>
<evidence type="ECO:0000259" key="3">
    <source>
        <dbReference type="Pfam" id="PF06863"/>
    </source>
</evidence>
<dbReference type="RefSeq" id="WP_082862506.1">
    <property type="nucleotide sequence ID" value="NZ_FCOA02000029.1"/>
</dbReference>
<evidence type="ECO:0000256" key="1">
    <source>
        <dbReference type="SAM" id="SignalP"/>
    </source>
</evidence>
<dbReference type="OrthoDB" id="547269at2"/>
<organism evidence="4 5">
    <name type="scientific">Caballeronia hypogeia</name>
    <dbReference type="NCBI Taxonomy" id="1777140"/>
    <lineage>
        <taxon>Bacteria</taxon>
        <taxon>Pseudomonadati</taxon>
        <taxon>Pseudomonadota</taxon>
        <taxon>Betaproteobacteria</taxon>
        <taxon>Burkholderiales</taxon>
        <taxon>Burkholderiaceae</taxon>
        <taxon>Caballeronia</taxon>
    </lineage>
</organism>
<feature type="signal peptide" evidence="1">
    <location>
        <begin position="1"/>
        <end position="27"/>
    </location>
</feature>
<evidence type="ECO:0000259" key="2">
    <source>
        <dbReference type="Pfam" id="PF06742"/>
    </source>
</evidence>
<dbReference type="Proteomes" id="UP000054851">
    <property type="component" value="Unassembled WGS sequence"/>
</dbReference>
<dbReference type="AlphaFoldDB" id="A0A158CV47"/>
<dbReference type="InterPro" id="IPR037049">
    <property type="entry name" value="DUF1214_C_sf"/>
</dbReference>
<accession>A0A158CV47</accession>
<dbReference type="EMBL" id="FCOA02000029">
    <property type="protein sequence ID" value="SAK86225.1"/>
    <property type="molecule type" value="Genomic_DNA"/>
</dbReference>
<evidence type="ECO:0008006" key="6">
    <source>
        <dbReference type="Google" id="ProtNLM"/>
    </source>
</evidence>
<sequence length="350" mass="38341">MKPRLRISRCIVGLTIASTALSSIAWATTEEPLGAPAAVTVDNFVRAETDLYFNNSVTDGGFGGWHHNRGLLPIDHQTVIRGNRDTLYSTRVFDLDAGPVTVTLPDAGPRFMSLQVISEDQYTTTEYGAGAHTLDKATIGTRYVMVGVRTLVDPHDPGDLKRAHALQDAIKVSQPGGPGKFEIPNWDKKSEKKVREALLVLASTVTDTRRAFGTKKEVDPVQYLIGAASAWGANAPRDAVYLNVVPAKNDGGTRYTLKVKDVPVDGFWSISVYNAEGYYEKNAYDAYTVNDITARKDADGAITIRFGGCDAGIPNCLPITKGWNYMVRLYRPRAEILDDKWTFPEAEPAN</sequence>
<dbReference type="InterPro" id="IPR037050">
    <property type="entry name" value="DUF1254_sf"/>
</dbReference>
<comment type="caution">
    <text evidence="4">The sequence shown here is derived from an EMBL/GenBank/DDBJ whole genome shotgun (WGS) entry which is preliminary data.</text>
</comment>
<dbReference type="Gene3D" id="2.60.120.600">
    <property type="entry name" value="Domain of unknown function DUF1214, C-terminal domain"/>
    <property type="match status" value="1"/>
</dbReference>
<dbReference type="SUPFAM" id="SSF160935">
    <property type="entry name" value="VPA0735-like"/>
    <property type="match status" value="1"/>
</dbReference>
<dbReference type="InterPro" id="IPR010621">
    <property type="entry name" value="DUF1214"/>
</dbReference>
<feature type="chain" id="PRO_5007623443" description="Carboxylesterase" evidence="1">
    <location>
        <begin position="28"/>
        <end position="350"/>
    </location>
</feature>
<dbReference type="STRING" id="1777140.AWB79_06035"/>